<evidence type="ECO:0000313" key="2">
    <source>
        <dbReference type="EMBL" id="GGO63436.1"/>
    </source>
</evidence>
<name>A0A918DF34_9ACTN</name>
<proteinExistence type="predicted"/>
<evidence type="ECO:0000313" key="3">
    <source>
        <dbReference type="Proteomes" id="UP000646523"/>
    </source>
</evidence>
<dbReference type="Proteomes" id="UP000646523">
    <property type="component" value="Unassembled WGS sequence"/>
</dbReference>
<dbReference type="EMBL" id="BMNH01000002">
    <property type="protein sequence ID" value="GGO63436.1"/>
    <property type="molecule type" value="Genomic_DNA"/>
</dbReference>
<comment type="caution">
    <text evidence="2">The sequence shown here is derived from an EMBL/GenBank/DDBJ whole genome shotgun (WGS) entry which is preliminary data.</text>
</comment>
<dbReference type="RefSeq" id="WP_189122808.1">
    <property type="nucleotide sequence ID" value="NZ_BMNH01000002.1"/>
</dbReference>
<accession>A0A918DF34</accession>
<dbReference type="AlphaFoldDB" id="A0A918DF34"/>
<keyword evidence="3" id="KW-1185">Reference proteome</keyword>
<reference evidence="2" key="1">
    <citation type="journal article" date="2014" name="Int. J. Syst. Evol. Microbiol.">
        <title>Complete genome sequence of Corynebacterium casei LMG S-19264T (=DSM 44701T), isolated from a smear-ripened cheese.</title>
        <authorList>
            <consortium name="US DOE Joint Genome Institute (JGI-PGF)"/>
            <person name="Walter F."/>
            <person name="Albersmeier A."/>
            <person name="Kalinowski J."/>
            <person name="Ruckert C."/>
        </authorList>
    </citation>
    <scope>NUCLEOTIDE SEQUENCE</scope>
    <source>
        <strain evidence="2">CGMCC 4.7368</strain>
    </source>
</reference>
<sequence length="64" mass="7098">MKINSIQAGPCRVTLSPHGVSYTFGIRKLYLTTTPDGRKQVKVRLPGGLRVGKTFGKRRSHGHH</sequence>
<feature type="domain" description="DUF4236" evidence="1">
    <location>
        <begin position="5"/>
        <end position="50"/>
    </location>
</feature>
<gene>
    <name evidence="2" type="ORF">GCM10012289_10490</name>
</gene>
<evidence type="ECO:0000259" key="1">
    <source>
        <dbReference type="Pfam" id="PF14020"/>
    </source>
</evidence>
<protein>
    <recommendedName>
        <fullName evidence="1">DUF4236 domain-containing protein</fullName>
    </recommendedName>
</protein>
<dbReference type="Pfam" id="PF14020">
    <property type="entry name" value="DUF4236"/>
    <property type="match status" value="1"/>
</dbReference>
<dbReference type="InterPro" id="IPR025330">
    <property type="entry name" value="DUF4236"/>
</dbReference>
<organism evidence="2 3">
    <name type="scientific">Nonomuraea cavernae</name>
    <dbReference type="NCBI Taxonomy" id="2045107"/>
    <lineage>
        <taxon>Bacteria</taxon>
        <taxon>Bacillati</taxon>
        <taxon>Actinomycetota</taxon>
        <taxon>Actinomycetes</taxon>
        <taxon>Streptosporangiales</taxon>
        <taxon>Streptosporangiaceae</taxon>
        <taxon>Nonomuraea</taxon>
    </lineage>
</organism>
<reference evidence="2" key="2">
    <citation type="submission" date="2020-09" db="EMBL/GenBank/DDBJ databases">
        <authorList>
            <person name="Sun Q."/>
            <person name="Zhou Y."/>
        </authorList>
    </citation>
    <scope>NUCLEOTIDE SEQUENCE</scope>
    <source>
        <strain evidence="2">CGMCC 4.7368</strain>
    </source>
</reference>